<reference evidence="2 3" key="1">
    <citation type="submission" date="2019-10" db="EMBL/GenBank/DDBJ databases">
        <title>Actinomadura rubteroloni sp. nov. and Actinomadura macrotermitis sp. nov., isolated from the gut of fungus growing-termite Macrotermes natalensis.</title>
        <authorList>
            <person name="Benndorf R."/>
            <person name="Martin K."/>
            <person name="Kuefner M."/>
            <person name="De Beer W."/>
            <person name="Kaster A.-K."/>
            <person name="Vollmers J."/>
            <person name="Poulsen M."/>
            <person name="Beemelmanns C."/>
        </authorList>
    </citation>
    <scope>NUCLEOTIDE SEQUENCE [LARGE SCALE GENOMIC DNA]</scope>
    <source>
        <strain evidence="2 3">RB68</strain>
    </source>
</reference>
<feature type="transmembrane region" description="Helical" evidence="1">
    <location>
        <begin position="45"/>
        <end position="64"/>
    </location>
</feature>
<feature type="transmembrane region" description="Helical" evidence="1">
    <location>
        <begin position="76"/>
        <end position="94"/>
    </location>
</feature>
<sequence length="123" mass="12299">MTTLTQTTSSRALTVAAAVLAPVALWIAVVPVAGIDLEAQGRRVGVAPVIIGSLLPALAAWALLAVLERRTGRARAIWTAVAVLALALSLGGPLGAATAAAGAALAAMHLLVGAIVILGLRRR</sequence>
<evidence type="ECO:0000313" key="3">
    <source>
        <dbReference type="Proteomes" id="UP000487268"/>
    </source>
</evidence>
<protein>
    <submittedName>
        <fullName evidence="2">Uncharacterized protein</fullName>
    </submittedName>
</protein>
<keyword evidence="3" id="KW-1185">Reference proteome</keyword>
<feature type="transmembrane region" description="Helical" evidence="1">
    <location>
        <begin position="100"/>
        <end position="120"/>
    </location>
</feature>
<dbReference type="EMBL" id="WEGH01000003">
    <property type="protein sequence ID" value="MQY07456.1"/>
    <property type="molecule type" value="Genomic_DNA"/>
</dbReference>
<comment type="caution">
    <text evidence="2">The sequence shown here is derived from an EMBL/GenBank/DDBJ whole genome shotgun (WGS) entry which is preliminary data.</text>
</comment>
<evidence type="ECO:0000313" key="2">
    <source>
        <dbReference type="EMBL" id="MQY07456.1"/>
    </source>
</evidence>
<name>A0A7K0C264_9ACTN</name>
<dbReference type="Proteomes" id="UP000487268">
    <property type="component" value="Unassembled WGS sequence"/>
</dbReference>
<dbReference type="AlphaFoldDB" id="A0A7K0C264"/>
<keyword evidence="1" id="KW-0472">Membrane</keyword>
<dbReference type="RefSeq" id="WP_153537247.1">
    <property type="nucleotide sequence ID" value="NZ_WEGH01000003.1"/>
</dbReference>
<dbReference type="Pfam" id="PF19545">
    <property type="entry name" value="DUF6069"/>
    <property type="match status" value="1"/>
</dbReference>
<organism evidence="2 3">
    <name type="scientific">Actinomadura macrotermitis</name>
    <dbReference type="NCBI Taxonomy" id="2585200"/>
    <lineage>
        <taxon>Bacteria</taxon>
        <taxon>Bacillati</taxon>
        <taxon>Actinomycetota</taxon>
        <taxon>Actinomycetes</taxon>
        <taxon>Streptosporangiales</taxon>
        <taxon>Thermomonosporaceae</taxon>
        <taxon>Actinomadura</taxon>
    </lineage>
</organism>
<evidence type="ECO:0000256" key="1">
    <source>
        <dbReference type="SAM" id="Phobius"/>
    </source>
</evidence>
<gene>
    <name evidence="2" type="ORF">ACRB68_55560</name>
</gene>
<proteinExistence type="predicted"/>
<keyword evidence="1" id="KW-0812">Transmembrane</keyword>
<dbReference type="InterPro" id="IPR045713">
    <property type="entry name" value="DUF6069"/>
</dbReference>
<accession>A0A7K0C264</accession>
<feature type="transmembrane region" description="Helical" evidence="1">
    <location>
        <begin position="12"/>
        <end position="33"/>
    </location>
</feature>
<keyword evidence="1" id="KW-1133">Transmembrane helix</keyword>